<name>A0ACB9S2K5_9MYRT</name>
<reference evidence="2" key="1">
    <citation type="journal article" date="2023" name="Front. Plant Sci.">
        <title>Chromosomal-level genome assembly of Melastoma candidum provides insights into trichome evolution.</title>
        <authorList>
            <person name="Zhong Y."/>
            <person name="Wu W."/>
            <person name="Sun C."/>
            <person name="Zou P."/>
            <person name="Liu Y."/>
            <person name="Dai S."/>
            <person name="Zhou R."/>
        </authorList>
    </citation>
    <scope>NUCLEOTIDE SEQUENCE [LARGE SCALE GENOMIC DNA]</scope>
</reference>
<proteinExistence type="predicted"/>
<keyword evidence="2" id="KW-1185">Reference proteome</keyword>
<dbReference type="Proteomes" id="UP001057402">
    <property type="component" value="Chromosome 2"/>
</dbReference>
<evidence type="ECO:0000313" key="1">
    <source>
        <dbReference type="EMBL" id="KAI4384932.1"/>
    </source>
</evidence>
<gene>
    <name evidence="1" type="ORF">MLD38_003016</name>
</gene>
<organism evidence="1 2">
    <name type="scientific">Melastoma candidum</name>
    <dbReference type="NCBI Taxonomy" id="119954"/>
    <lineage>
        <taxon>Eukaryota</taxon>
        <taxon>Viridiplantae</taxon>
        <taxon>Streptophyta</taxon>
        <taxon>Embryophyta</taxon>
        <taxon>Tracheophyta</taxon>
        <taxon>Spermatophyta</taxon>
        <taxon>Magnoliopsida</taxon>
        <taxon>eudicotyledons</taxon>
        <taxon>Gunneridae</taxon>
        <taxon>Pentapetalae</taxon>
        <taxon>rosids</taxon>
        <taxon>malvids</taxon>
        <taxon>Myrtales</taxon>
        <taxon>Melastomataceae</taxon>
        <taxon>Melastomatoideae</taxon>
        <taxon>Melastomateae</taxon>
        <taxon>Melastoma</taxon>
    </lineage>
</organism>
<comment type="caution">
    <text evidence="1">The sequence shown here is derived from an EMBL/GenBank/DDBJ whole genome shotgun (WGS) entry which is preliminary data.</text>
</comment>
<evidence type="ECO:0000313" key="2">
    <source>
        <dbReference type="Proteomes" id="UP001057402"/>
    </source>
</evidence>
<sequence>MNTHVWTALLCCAFLAALPVPALSQTCSSYSFSGNARFASCVDLPVLDSYLHWNYDRTTSTASIAFRHSGASASEWISWAINPSKQQMSGSQALVAYQNPSTGSMYAYTSQITSTDTTLPEGKLSFGVPSLNATFENGEMTIFATLQLAAGSENGINQVWQVGPMSGGSPSIHPLGGDNERSTGTLNFVSGMTTVSSKSKQRNKNVHGVLNAISWGTLMPLGAIIARKLELR</sequence>
<accession>A0ACB9S2K5</accession>
<protein>
    <submittedName>
        <fullName evidence="1">Uncharacterized protein</fullName>
    </submittedName>
</protein>
<dbReference type="EMBL" id="CM042881">
    <property type="protein sequence ID" value="KAI4384932.1"/>
    <property type="molecule type" value="Genomic_DNA"/>
</dbReference>